<feature type="region of interest" description="Disordered" evidence="1">
    <location>
        <begin position="1"/>
        <end position="24"/>
    </location>
</feature>
<evidence type="ECO:0000313" key="4">
    <source>
        <dbReference type="Proteomes" id="UP001162156"/>
    </source>
</evidence>
<gene>
    <name evidence="3" type="ORF">NQ314_004796</name>
</gene>
<feature type="domain" description="DUF7869" evidence="2">
    <location>
        <begin position="349"/>
        <end position="463"/>
    </location>
</feature>
<sequence>MVEAALAVSKKQEQDSESNDIEQEINKTGMIAESSVNINEEVVEAAKTKKTRKVQQATTNKKTTRKRLRKETEWIKHKKERLRIFNEYYSLNDINRKREFISRNMEYVKPKYRYPQPGNRRLNNAFYFQIEQKKVRVCKVFFKATLDINDRTIDTVIKKRTSTGSVSDDNRGKHGKHRKIDDDIKNGVRAHINSIPRIESHYLRAQTSKEFIEGGKTIAELHRDYKLQYQCNLCYLYNNAIGDEKEKLQSEYYEHQEEKKLSRIEKDNDKMKSSKNFIVACFDMQAVFQTPKGDLSIFYYRSKLNTMNLTVSSLGEDETWCFVWHEGDGGKGATEIGSCILFYLQYKAETCDSDDLEITLYSDNCGAQQKNRFLIATCMYAVQKYKIKQVIHKFLIVGHTQSEGDSVHSTIEKQVSRSLKSGPIYSPEQFITIIRSAKKNGQPYHVKELTYDDFANVKQLMTDLGPNFNVNTDEEQVPINDLRVVKVEKQQPFKYFYKTAFSDSEYKTVNVLQKPPPKSKRSKLLGLSTVQTTSTRSIEPLQASKRARFPDVPTLPQLPTLKKAYNSKRKLNDNKIVDLKFLLEKKYIPKYYSLFYNSLF</sequence>
<accession>A0AAV8ZIE3</accession>
<evidence type="ECO:0000259" key="2">
    <source>
        <dbReference type="Pfam" id="PF25273"/>
    </source>
</evidence>
<dbReference type="PANTHER" id="PTHR10773">
    <property type="entry name" value="DNA-DIRECTED RNA POLYMERASES I, II, AND III SUBUNIT RPABC2"/>
    <property type="match status" value="1"/>
</dbReference>
<dbReference type="PANTHER" id="PTHR10773:SF19">
    <property type="match status" value="1"/>
</dbReference>
<keyword evidence="4" id="KW-1185">Reference proteome</keyword>
<reference evidence="3" key="1">
    <citation type="journal article" date="2023" name="Insect Mol. Biol.">
        <title>Genome sequencing provides insights into the evolution of gene families encoding plant cell wall-degrading enzymes in longhorned beetles.</title>
        <authorList>
            <person name="Shin N.R."/>
            <person name="Okamura Y."/>
            <person name="Kirsch R."/>
            <person name="Pauchet Y."/>
        </authorList>
    </citation>
    <scope>NUCLEOTIDE SEQUENCE</scope>
    <source>
        <strain evidence="3">RBIC_L_NR</strain>
    </source>
</reference>
<evidence type="ECO:0000256" key="1">
    <source>
        <dbReference type="SAM" id="MobiDB-lite"/>
    </source>
</evidence>
<comment type="caution">
    <text evidence="3">The sequence shown here is derived from an EMBL/GenBank/DDBJ whole genome shotgun (WGS) entry which is preliminary data.</text>
</comment>
<name>A0AAV8ZIE3_9CUCU</name>
<dbReference type="EMBL" id="JANEYF010001344">
    <property type="protein sequence ID" value="KAJ8964508.1"/>
    <property type="molecule type" value="Genomic_DNA"/>
</dbReference>
<dbReference type="InterPro" id="IPR057191">
    <property type="entry name" value="DUF7869"/>
</dbReference>
<dbReference type="Proteomes" id="UP001162156">
    <property type="component" value="Unassembled WGS sequence"/>
</dbReference>
<evidence type="ECO:0000313" key="3">
    <source>
        <dbReference type="EMBL" id="KAJ8964508.1"/>
    </source>
</evidence>
<proteinExistence type="predicted"/>
<organism evidence="3 4">
    <name type="scientific">Rhamnusium bicolor</name>
    <dbReference type="NCBI Taxonomy" id="1586634"/>
    <lineage>
        <taxon>Eukaryota</taxon>
        <taxon>Metazoa</taxon>
        <taxon>Ecdysozoa</taxon>
        <taxon>Arthropoda</taxon>
        <taxon>Hexapoda</taxon>
        <taxon>Insecta</taxon>
        <taxon>Pterygota</taxon>
        <taxon>Neoptera</taxon>
        <taxon>Endopterygota</taxon>
        <taxon>Coleoptera</taxon>
        <taxon>Polyphaga</taxon>
        <taxon>Cucujiformia</taxon>
        <taxon>Chrysomeloidea</taxon>
        <taxon>Cerambycidae</taxon>
        <taxon>Lepturinae</taxon>
        <taxon>Rhagiini</taxon>
        <taxon>Rhamnusium</taxon>
    </lineage>
</organism>
<protein>
    <recommendedName>
        <fullName evidence="2">DUF7869 domain-containing protein</fullName>
    </recommendedName>
</protein>
<dbReference type="AlphaFoldDB" id="A0AAV8ZIE3"/>
<dbReference type="Pfam" id="PF25273">
    <property type="entry name" value="DUF7869"/>
    <property type="match status" value="1"/>
</dbReference>